<reference evidence="3" key="1">
    <citation type="submission" date="2022-09" db="EMBL/GenBank/DDBJ databases">
        <title>Complete Genomes of Fervidibacillus albus and Fervidibacillus halotolerans isolated from tidal flat sediments.</title>
        <authorList>
            <person name="Kwon K.K."/>
            <person name="Yang S.-H."/>
            <person name="Park M.J."/>
            <person name="Oh H.-M."/>
        </authorList>
    </citation>
    <scope>NUCLEOTIDE SEQUENCE</scope>
    <source>
        <strain evidence="3">MEBiC13594</strain>
    </source>
</reference>
<evidence type="ECO:0000313" key="4">
    <source>
        <dbReference type="Proteomes" id="UP001164726"/>
    </source>
</evidence>
<keyword evidence="4" id="KW-1185">Reference proteome</keyword>
<organism evidence="3 4">
    <name type="scientific">Fervidibacillus halotolerans</name>
    <dbReference type="NCBI Taxonomy" id="2980027"/>
    <lineage>
        <taxon>Bacteria</taxon>
        <taxon>Bacillati</taxon>
        <taxon>Bacillota</taxon>
        <taxon>Bacilli</taxon>
        <taxon>Bacillales</taxon>
        <taxon>Bacillaceae</taxon>
        <taxon>Fervidibacillus</taxon>
    </lineage>
</organism>
<name>A0A9E8RYM1_9BACI</name>
<accession>A0A9E8RYM1</accession>
<feature type="transmembrane region" description="Helical" evidence="1">
    <location>
        <begin position="65"/>
        <end position="83"/>
    </location>
</feature>
<evidence type="ECO:0000256" key="1">
    <source>
        <dbReference type="SAM" id="Phobius"/>
    </source>
</evidence>
<dbReference type="KEGG" id="fhl:OE105_11355"/>
<proteinExistence type="predicted"/>
<keyword evidence="1" id="KW-0472">Membrane</keyword>
<feature type="domain" description="VanZ-like" evidence="2">
    <location>
        <begin position="57"/>
        <end position="138"/>
    </location>
</feature>
<dbReference type="NCBIfam" id="NF037970">
    <property type="entry name" value="vanZ_1"/>
    <property type="match status" value="1"/>
</dbReference>
<evidence type="ECO:0000259" key="2">
    <source>
        <dbReference type="Pfam" id="PF04892"/>
    </source>
</evidence>
<dbReference type="Pfam" id="PF04892">
    <property type="entry name" value="VanZ"/>
    <property type="match status" value="1"/>
</dbReference>
<keyword evidence="1" id="KW-1133">Transmembrane helix</keyword>
<sequence length="161" mass="18658">MRKEFCYIETRKVSEKKEDFVLKGLLRWIIIIAPIAYGGLIWYLSGRPSDAVIRFRFADAFIKESLHLIEFAILYVLIVLSLLANGHLTRKTNVFAALISILYGLIDEIHQSFVPFRSATVIDFVKDTLGVMIAYMLIDRGYFLKKNLIGKGLDRFQRLFY</sequence>
<dbReference type="AlphaFoldDB" id="A0A9E8RYM1"/>
<dbReference type="RefSeq" id="WP_275422175.1">
    <property type="nucleotide sequence ID" value="NZ_CP106877.1"/>
</dbReference>
<feature type="transmembrane region" description="Helical" evidence="1">
    <location>
        <begin position="20"/>
        <end position="45"/>
    </location>
</feature>
<gene>
    <name evidence="3" type="ORF">OE105_11355</name>
</gene>
<dbReference type="Proteomes" id="UP001164726">
    <property type="component" value="Chromosome"/>
</dbReference>
<dbReference type="EMBL" id="CP106877">
    <property type="protein sequence ID" value="WAA13980.1"/>
    <property type="molecule type" value="Genomic_DNA"/>
</dbReference>
<evidence type="ECO:0000313" key="3">
    <source>
        <dbReference type="EMBL" id="WAA13980.1"/>
    </source>
</evidence>
<dbReference type="InterPro" id="IPR006976">
    <property type="entry name" value="VanZ-like"/>
</dbReference>
<protein>
    <submittedName>
        <fullName evidence="3">VanZ family protein</fullName>
    </submittedName>
</protein>
<keyword evidence="1" id="KW-0812">Transmembrane</keyword>